<sequence length="74" mass="8339">MKDPEQRKKGLNTFARYSSISFQMIVVIGAFAFAGYKIDEWRNSKTPIFTAALSLVGVAVAMYQVFKQLNKNDS</sequence>
<gene>
    <name evidence="2" type="ORF">SAMN04488524_1669</name>
</gene>
<reference evidence="3" key="1">
    <citation type="submission" date="2017-04" db="EMBL/GenBank/DDBJ databases">
        <authorList>
            <person name="Varghese N."/>
            <person name="Submissions S."/>
        </authorList>
    </citation>
    <scope>NUCLEOTIDE SEQUENCE [LARGE SCALE GENOMIC DNA]</scope>
    <source>
        <strain evidence="3">DSM 12126</strain>
    </source>
</reference>
<evidence type="ECO:0000256" key="1">
    <source>
        <dbReference type="SAM" id="Phobius"/>
    </source>
</evidence>
<dbReference type="OrthoDB" id="9798708at2"/>
<dbReference type="EMBL" id="FWXT01000001">
    <property type="protein sequence ID" value="SMC64240.1"/>
    <property type="molecule type" value="Genomic_DNA"/>
</dbReference>
<evidence type="ECO:0000313" key="2">
    <source>
        <dbReference type="EMBL" id="SMC64240.1"/>
    </source>
</evidence>
<dbReference type="STRING" id="151894.SAMN04488524_1669"/>
<keyword evidence="1" id="KW-1133">Transmembrane helix</keyword>
<proteinExistence type="predicted"/>
<keyword evidence="1" id="KW-0472">Membrane</keyword>
<feature type="transmembrane region" description="Helical" evidence="1">
    <location>
        <begin position="20"/>
        <end position="36"/>
    </location>
</feature>
<evidence type="ECO:0000313" key="3">
    <source>
        <dbReference type="Proteomes" id="UP000192756"/>
    </source>
</evidence>
<dbReference type="InterPro" id="IPR032820">
    <property type="entry name" value="ATPase_put"/>
</dbReference>
<dbReference type="AlphaFoldDB" id="A0A1W2AUN7"/>
<dbReference type="Proteomes" id="UP000192756">
    <property type="component" value="Unassembled WGS sequence"/>
</dbReference>
<accession>A0A1W2AUN7</accession>
<protein>
    <submittedName>
        <fullName evidence="2">Putative F0F1-ATPase subunit Ca2+/Mg2+ transporter</fullName>
    </submittedName>
</protein>
<keyword evidence="3" id="KW-1185">Reference proteome</keyword>
<name>A0A1W2AUN7_9SPHI</name>
<keyword evidence="1" id="KW-0812">Transmembrane</keyword>
<dbReference type="Pfam" id="PF09527">
    <property type="entry name" value="ATPase_gene1"/>
    <property type="match status" value="1"/>
</dbReference>
<dbReference type="RefSeq" id="WP_084237874.1">
    <property type="nucleotide sequence ID" value="NZ_FWXT01000001.1"/>
</dbReference>
<feature type="transmembrane region" description="Helical" evidence="1">
    <location>
        <begin position="48"/>
        <end position="66"/>
    </location>
</feature>
<organism evidence="2 3">
    <name type="scientific">Pedobacter africanus</name>
    <dbReference type="NCBI Taxonomy" id="151894"/>
    <lineage>
        <taxon>Bacteria</taxon>
        <taxon>Pseudomonadati</taxon>
        <taxon>Bacteroidota</taxon>
        <taxon>Sphingobacteriia</taxon>
        <taxon>Sphingobacteriales</taxon>
        <taxon>Sphingobacteriaceae</taxon>
        <taxon>Pedobacter</taxon>
    </lineage>
</organism>